<dbReference type="InterPro" id="IPR013785">
    <property type="entry name" value="Aldolase_TIM"/>
</dbReference>
<evidence type="ECO:0000256" key="1">
    <source>
        <dbReference type="SAM" id="MobiDB-lite"/>
    </source>
</evidence>
<sequence>MVMDITSSRAPEQAAEADAPQAPAFAPAQLREAAHRVRETAYILREPSGGRVGVSFDARHLDPRAGFEHLATLPPMYPEWLSDRAFCETHGLRFPYVGGAMANGITSPEMVIRLAQAGMLGFLGTAGLPLERMVDYIDRTAEALNPRKLPFGANLIHSPQEPGLEMATVELFLSRGVRRVSASAFMRLTPAVVRYAVSGLFRDAHGQVQRSNFLFAKISRPEVAEPFLKPAPQKLLDQLVAEQKITADEAALALEVPVASDITVESDSGGHTDRRPLGPLFSVIARLRDELQREYGFATPVRLGAAGGLGTPQAVAAAFGLGAAFVLTGSINQASVEANQSPGVKEMLAQARFADVTMCPAGDMFEMGVEVQVLKRGNFFAARAKRLFEVYSTYPSIEAIEPEVREKLEREIFQQTMEDVWQKTRDFFQTRDPQEIARAERDPRHRLALVCRWYLGLSSRWAIEGVDGRQLDYQVWMGPAQGAFNDWARGSFLEPLEARHVDQMALNLMEGAARITRASQLRAFGAAIPPDAFDHRPLPLA</sequence>
<evidence type="ECO:0000313" key="4">
    <source>
        <dbReference type="Proteomes" id="UP000321412"/>
    </source>
</evidence>
<proteinExistence type="predicted"/>
<evidence type="ECO:0000313" key="3">
    <source>
        <dbReference type="EMBL" id="TXD36136.1"/>
    </source>
</evidence>
<organism evidence="3 4">
    <name type="scientific">Lujinxingia vulgaris</name>
    <dbReference type="NCBI Taxonomy" id="2600176"/>
    <lineage>
        <taxon>Bacteria</taxon>
        <taxon>Deltaproteobacteria</taxon>
        <taxon>Bradymonadales</taxon>
        <taxon>Lujinxingiaceae</taxon>
        <taxon>Lujinxingia</taxon>
    </lineage>
</organism>
<reference evidence="3 4" key="1">
    <citation type="submission" date="2019-08" db="EMBL/GenBank/DDBJ databases">
        <title>Bradymonadales sp. TMQ4.</title>
        <authorList>
            <person name="Liang Q."/>
        </authorList>
    </citation>
    <scope>NUCLEOTIDE SEQUENCE [LARGE SCALE GENOMIC DNA]</scope>
    <source>
        <strain evidence="3 4">TMQ4</strain>
    </source>
</reference>
<comment type="caution">
    <text evidence="3">The sequence shown here is derived from an EMBL/GenBank/DDBJ whole genome shotgun (WGS) entry which is preliminary data.</text>
</comment>
<keyword evidence="4" id="KW-1185">Reference proteome</keyword>
<dbReference type="EMBL" id="VOSM01000006">
    <property type="protein sequence ID" value="TXD36136.1"/>
    <property type="molecule type" value="Genomic_DNA"/>
</dbReference>
<dbReference type="Pfam" id="PF21607">
    <property type="entry name" value="FabD_helical_ins"/>
    <property type="match status" value="1"/>
</dbReference>
<dbReference type="Pfam" id="PF03060">
    <property type="entry name" value="NMO"/>
    <property type="match status" value="1"/>
</dbReference>
<dbReference type="PANTHER" id="PTHR32332">
    <property type="entry name" value="2-NITROPROPANE DIOXYGENASE"/>
    <property type="match status" value="1"/>
</dbReference>
<dbReference type="OrthoDB" id="9808564at2"/>
<dbReference type="SUPFAM" id="SSF51412">
    <property type="entry name" value="Inosine monophosphate dehydrogenase (IMPDH)"/>
    <property type="match status" value="1"/>
</dbReference>
<feature type="region of interest" description="Disordered" evidence="1">
    <location>
        <begin position="1"/>
        <end position="21"/>
    </location>
</feature>
<dbReference type="Gene3D" id="3.20.20.70">
    <property type="entry name" value="Aldolase class I"/>
    <property type="match status" value="2"/>
</dbReference>
<feature type="compositionally biased region" description="Low complexity" evidence="1">
    <location>
        <begin position="10"/>
        <end position="21"/>
    </location>
</feature>
<evidence type="ECO:0000259" key="2">
    <source>
        <dbReference type="Pfam" id="PF21607"/>
    </source>
</evidence>
<dbReference type="AlphaFoldDB" id="A0A5C6XG29"/>
<dbReference type="PANTHER" id="PTHR32332:SF20">
    <property type="entry name" value="2-NITROPROPANE DIOXYGENASE-LIKE PROTEIN"/>
    <property type="match status" value="1"/>
</dbReference>
<protein>
    <submittedName>
        <fullName evidence="3">PfaD family polyunsaturated fatty acid/polyketide biosynthesis protein</fullName>
    </submittedName>
</protein>
<accession>A0A5C6XG29</accession>
<dbReference type="Proteomes" id="UP000321412">
    <property type="component" value="Unassembled WGS sequence"/>
</dbReference>
<feature type="domain" description="[Acyl-carrier-protein] S-malonyltransferase-like inserted helical" evidence="2">
    <location>
        <begin position="394"/>
        <end position="473"/>
    </location>
</feature>
<gene>
    <name evidence="3" type="ORF">FRC98_13520</name>
</gene>
<dbReference type="InterPro" id="IPR014179">
    <property type="entry name" value="PfaD-like_TIM-barrel"/>
</dbReference>
<dbReference type="RefSeq" id="WP_146981972.1">
    <property type="nucleotide sequence ID" value="NZ_VOSM01000006.1"/>
</dbReference>
<dbReference type="InterPro" id="IPR049489">
    <property type="entry name" value="FabD-like_helical_ins"/>
</dbReference>
<name>A0A5C6XG29_9DELT</name>
<dbReference type="NCBIfam" id="TIGR02814">
    <property type="entry name" value="pfaD_fam"/>
    <property type="match status" value="1"/>
</dbReference>